<dbReference type="InterPro" id="IPR017441">
    <property type="entry name" value="Protein_kinase_ATP_BS"/>
</dbReference>
<evidence type="ECO:0000256" key="13">
    <source>
        <dbReference type="ARBA" id="ARBA00022777"/>
    </source>
</evidence>
<feature type="signal peptide" evidence="22">
    <location>
        <begin position="1"/>
        <end position="37"/>
    </location>
</feature>
<evidence type="ECO:0000256" key="9">
    <source>
        <dbReference type="ARBA" id="ARBA00022692"/>
    </source>
</evidence>
<dbReference type="GO" id="GO:0009653">
    <property type="term" value="P:anatomical structure morphogenesis"/>
    <property type="evidence" value="ECO:0007669"/>
    <property type="project" value="UniProtKB-ARBA"/>
</dbReference>
<keyword evidence="10 22" id="KW-0732">Signal</keyword>
<dbReference type="FunFam" id="3.30.200.20:FF:000309">
    <property type="entry name" value="Leucine-rich repeat receptor protein kinase MSP1"/>
    <property type="match status" value="1"/>
</dbReference>
<comment type="catalytic activity">
    <reaction evidence="20">
        <text>L-seryl-[protein] + ATP = O-phospho-L-seryl-[protein] + ADP + H(+)</text>
        <dbReference type="Rhea" id="RHEA:17989"/>
        <dbReference type="Rhea" id="RHEA-COMP:9863"/>
        <dbReference type="Rhea" id="RHEA-COMP:11604"/>
        <dbReference type="ChEBI" id="CHEBI:15378"/>
        <dbReference type="ChEBI" id="CHEBI:29999"/>
        <dbReference type="ChEBI" id="CHEBI:30616"/>
        <dbReference type="ChEBI" id="CHEBI:83421"/>
        <dbReference type="ChEBI" id="CHEBI:456216"/>
        <dbReference type="EC" id="2.7.11.1"/>
    </reaction>
</comment>
<dbReference type="Pfam" id="PF00560">
    <property type="entry name" value="LRR_1"/>
    <property type="match status" value="11"/>
</dbReference>
<dbReference type="GO" id="GO:0004674">
    <property type="term" value="F:protein serine/threonine kinase activity"/>
    <property type="evidence" value="ECO:0007669"/>
    <property type="project" value="UniProtKB-KW"/>
</dbReference>
<evidence type="ECO:0000256" key="2">
    <source>
        <dbReference type="ARBA" id="ARBA00004479"/>
    </source>
</evidence>
<evidence type="ECO:0000256" key="20">
    <source>
        <dbReference type="ARBA" id="ARBA00048679"/>
    </source>
</evidence>
<keyword evidence="16" id="KW-0472">Membrane</keyword>
<dbReference type="InterPro" id="IPR051716">
    <property type="entry name" value="Plant_RL_S/T_kinase"/>
</dbReference>
<dbReference type="EMBL" id="CM029039">
    <property type="protein sequence ID" value="KAG2641318.1"/>
    <property type="molecule type" value="Genomic_DNA"/>
</dbReference>
<dbReference type="Pfam" id="PF08263">
    <property type="entry name" value="LRRNT_2"/>
    <property type="match status" value="1"/>
</dbReference>
<evidence type="ECO:0000256" key="21">
    <source>
        <dbReference type="PROSITE-ProRule" id="PRU10141"/>
    </source>
</evidence>
<keyword evidence="15" id="KW-1133">Transmembrane helix</keyword>
<evidence type="ECO:0000256" key="4">
    <source>
        <dbReference type="ARBA" id="ARBA00022475"/>
    </source>
</evidence>
<dbReference type="FunFam" id="3.80.10.10:FF:000221">
    <property type="entry name" value="Leucine-rich repeat receptor-like protein kinase PXL1"/>
    <property type="match status" value="1"/>
</dbReference>
<dbReference type="SUPFAM" id="SSF56112">
    <property type="entry name" value="Protein kinase-like (PK-like)"/>
    <property type="match status" value="1"/>
</dbReference>
<keyword evidence="17" id="KW-0675">Receptor</keyword>
<comment type="subcellular location">
    <subcellularLocation>
        <location evidence="1">Cell membrane</location>
        <topology evidence="1">Single-pass membrane protein</topology>
    </subcellularLocation>
    <subcellularLocation>
        <location evidence="2">Membrane</location>
        <topology evidence="2">Single-pass type I membrane protein</topology>
    </subcellularLocation>
</comment>
<evidence type="ECO:0000256" key="15">
    <source>
        <dbReference type="ARBA" id="ARBA00022989"/>
    </source>
</evidence>
<dbReference type="InterPro" id="IPR003591">
    <property type="entry name" value="Leu-rich_rpt_typical-subtyp"/>
</dbReference>
<dbReference type="Proteomes" id="UP000823388">
    <property type="component" value="Chromosome 2K"/>
</dbReference>
<dbReference type="PROSITE" id="PS50011">
    <property type="entry name" value="PROTEIN_KINASE_DOM"/>
    <property type="match status" value="1"/>
</dbReference>
<dbReference type="SUPFAM" id="SSF52047">
    <property type="entry name" value="RNI-like"/>
    <property type="match status" value="1"/>
</dbReference>
<dbReference type="PANTHER" id="PTHR48053:SF50">
    <property type="entry name" value="PROTEIN KINASE DOMAIN-CONTAINING PROTEIN"/>
    <property type="match status" value="1"/>
</dbReference>
<keyword evidence="13" id="KW-0418">Kinase</keyword>
<feature type="binding site" evidence="21">
    <location>
        <position position="898"/>
    </location>
    <ligand>
        <name>ATP</name>
        <dbReference type="ChEBI" id="CHEBI:30616"/>
    </ligand>
</feature>
<keyword evidence="5" id="KW-0723">Serine/threonine-protein kinase</keyword>
<proteinExistence type="predicted"/>
<evidence type="ECO:0000256" key="7">
    <source>
        <dbReference type="ARBA" id="ARBA00022614"/>
    </source>
</evidence>
<dbReference type="InterPro" id="IPR055414">
    <property type="entry name" value="LRR_R13L4/SHOC2-like"/>
</dbReference>
<name>A0A8T0W1N5_PANVG</name>
<keyword evidence="11" id="KW-0677">Repeat</keyword>
<dbReference type="Gene3D" id="3.30.200.20">
    <property type="entry name" value="Phosphorylase Kinase, domain 1"/>
    <property type="match status" value="1"/>
</dbReference>
<protein>
    <recommendedName>
        <fullName evidence="3">non-specific serine/threonine protein kinase</fullName>
        <ecNumber evidence="3">2.7.11.1</ecNumber>
    </recommendedName>
</protein>
<dbReference type="FunFam" id="3.80.10.10:FF:000400">
    <property type="entry name" value="Nuclear pore complex protein NUP107"/>
    <property type="match status" value="1"/>
</dbReference>
<dbReference type="InterPro" id="IPR001611">
    <property type="entry name" value="Leu-rich_rpt"/>
</dbReference>
<dbReference type="EC" id="2.7.11.1" evidence="3"/>
<evidence type="ECO:0000256" key="10">
    <source>
        <dbReference type="ARBA" id="ARBA00022729"/>
    </source>
</evidence>
<dbReference type="Pfam" id="PF13855">
    <property type="entry name" value="LRR_8"/>
    <property type="match status" value="1"/>
</dbReference>
<evidence type="ECO:0000256" key="14">
    <source>
        <dbReference type="ARBA" id="ARBA00022840"/>
    </source>
</evidence>
<keyword evidence="6" id="KW-0597">Phosphoprotein</keyword>
<evidence type="ECO:0000256" key="17">
    <source>
        <dbReference type="ARBA" id="ARBA00023170"/>
    </source>
</evidence>
<keyword evidence="7" id="KW-0433">Leucine-rich repeat</keyword>
<keyword evidence="8" id="KW-0808">Transferase</keyword>
<dbReference type="InterPro" id="IPR013210">
    <property type="entry name" value="LRR_N_plant-typ"/>
</dbReference>
<dbReference type="FunFam" id="3.80.10.10:FF:000299">
    <property type="entry name" value="Piriformospora indica-insensitive protein 2"/>
    <property type="match status" value="1"/>
</dbReference>
<dbReference type="Pfam" id="PF00069">
    <property type="entry name" value="Pkinase"/>
    <property type="match status" value="1"/>
</dbReference>
<feature type="domain" description="Protein kinase" evidence="23">
    <location>
        <begin position="869"/>
        <end position="1135"/>
    </location>
</feature>
<evidence type="ECO:0000256" key="18">
    <source>
        <dbReference type="ARBA" id="ARBA00023180"/>
    </source>
</evidence>
<dbReference type="FunFam" id="3.80.10.10:FF:000719">
    <property type="entry name" value="MDIS1-interacting receptor like kinase 2 isoform A"/>
    <property type="match status" value="1"/>
</dbReference>
<evidence type="ECO:0000256" key="5">
    <source>
        <dbReference type="ARBA" id="ARBA00022527"/>
    </source>
</evidence>
<dbReference type="GO" id="GO:0005886">
    <property type="term" value="C:plasma membrane"/>
    <property type="evidence" value="ECO:0007669"/>
    <property type="project" value="UniProtKB-SubCell"/>
</dbReference>
<keyword evidence="9" id="KW-0812">Transmembrane</keyword>
<dbReference type="InterPro" id="IPR000719">
    <property type="entry name" value="Prot_kinase_dom"/>
</dbReference>
<evidence type="ECO:0000256" key="3">
    <source>
        <dbReference type="ARBA" id="ARBA00012513"/>
    </source>
</evidence>
<evidence type="ECO:0000256" key="19">
    <source>
        <dbReference type="ARBA" id="ARBA00047899"/>
    </source>
</evidence>
<dbReference type="AlphaFoldDB" id="A0A8T0W1N5"/>
<accession>A0A8T0W1N5</accession>
<dbReference type="Gene3D" id="3.80.10.10">
    <property type="entry name" value="Ribonuclease Inhibitor"/>
    <property type="match status" value="4"/>
</dbReference>
<gene>
    <name evidence="24" type="ORF">PVAP13_2KG173458</name>
</gene>
<reference evidence="24" key="1">
    <citation type="submission" date="2020-05" db="EMBL/GenBank/DDBJ databases">
        <title>WGS assembly of Panicum virgatum.</title>
        <authorList>
            <person name="Lovell J.T."/>
            <person name="Jenkins J."/>
            <person name="Shu S."/>
            <person name="Juenger T.E."/>
            <person name="Schmutz J."/>
        </authorList>
    </citation>
    <scope>NUCLEOTIDE SEQUENCE</scope>
    <source>
        <strain evidence="24">AP13</strain>
    </source>
</reference>
<evidence type="ECO:0000256" key="1">
    <source>
        <dbReference type="ARBA" id="ARBA00004162"/>
    </source>
</evidence>
<dbReference type="PROSITE" id="PS00109">
    <property type="entry name" value="PROTEIN_KINASE_TYR"/>
    <property type="match status" value="1"/>
</dbReference>
<evidence type="ECO:0000259" key="23">
    <source>
        <dbReference type="PROSITE" id="PS50011"/>
    </source>
</evidence>
<evidence type="ECO:0000256" key="8">
    <source>
        <dbReference type="ARBA" id="ARBA00022679"/>
    </source>
</evidence>
<dbReference type="SMART" id="SM00365">
    <property type="entry name" value="LRR_SD22"/>
    <property type="match status" value="9"/>
</dbReference>
<evidence type="ECO:0000256" key="6">
    <source>
        <dbReference type="ARBA" id="ARBA00022553"/>
    </source>
</evidence>
<sequence>MQSMATCRAPGAQELPCCFLTEVLMVMFLLPSMLGEATVVAPTAGQGRAPLTAQAAALLQWKSSLTSGSASALNTWRFSVHPCNWTGITCRASHQGPVISQVSLQTAGLAGRLDALDFQSLPFLTKVDISNNIQLSGSVPPSIGSLVELSSLNFSGNQLTGSIPTTVSKLGSLAMLDLSMNGLTGTIPPSIGRLQSLQKLHLYNNNLTGTIPPSITNLTMLGDARLFTNQLSGPIPTELGKLVNLAHLELGGNLLTGPIPGSIGNLDKLQYLEMFDNFLTGPIPNEIGNLRNLVTLIMSKNNFTGNIPSAITNLTRLRYLAASKNSLSGHLPEHIGHLTDIQEIYLYKNQLTGSIPLSLGNLTELSYLYLYENKLSGSVPYVLGSLANLVELSLSSNVLDGQLPSSIGNMSSITSLFLQNNSFSSTIPTDLGNLQNLETLYLYYNRLSGSVPESFGNLKNIKDLRLIRNRLTGQLPQTLSNLTNLVDIELTWNSFTGRMPELCQGSKLQWFSASNNYFNGSFPRSFKNCSSLIILDIMYNQMDGDITQELSGVYPHLEFIGLTSNKLRGQLPTSWGSSNNLTEIFLAENMITGHIPHDLTKLKNLRKLDLYSNSLTGEIPSEIVELTNLYMMDLSRNKLSGNIPNQIGQMVALEVLDLSSNQLNGTVPKEIGQCLGLQSVKLNNNSLSGSLPGSIGNLIHLQTALDVSHNNLSGAIPSEIGKLDMLESINLSHNQFSGGIPNSVAGMRSLSIFDVSFNNLEGSVPQGIHNVSLVWFLHNRGLCGELVGLQSCHSNPANHKKKGQKLLLEVGIPILAAIICITAGVSMALNWRKKSSQESGTVARTAVFSVWNFNGIMAFEDIINATDNFDEKHRIGEGGYGQVYKASLPDGQVVAVKKLHPMDEEPQKEEKGFHREIELLAQIRQRSIVKLYGYCSHRQYKFLVYQYIEKGSLASILSDMEQAVQFDWQKRATLIKDVAQAICYLHHDCCPPVIHRDVTSSNILLDAEFKAFVSDFGTARLLKPDSSNWSALAGTYGYMAPELSYTPLVTEKCDVYSFGVIALEVLMGKHPGEFLNSPNFLREEGTVLREHLDHRPPAPKTDEQEEITRLISVASQCLQNSPQERPNMQQVHRALTV</sequence>
<keyword evidence="18" id="KW-0325">Glycoprotein</keyword>
<evidence type="ECO:0000256" key="16">
    <source>
        <dbReference type="ARBA" id="ARBA00023136"/>
    </source>
</evidence>
<evidence type="ECO:0000256" key="11">
    <source>
        <dbReference type="ARBA" id="ARBA00022737"/>
    </source>
</evidence>
<dbReference type="PROSITE" id="PS00107">
    <property type="entry name" value="PROTEIN_KINASE_ATP"/>
    <property type="match status" value="1"/>
</dbReference>
<comment type="catalytic activity">
    <reaction evidence="19">
        <text>L-threonyl-[protein] + ATP = O-phospho-L-threonyl-[protein] + ADP + H(+)</text>
        <dbReference type="Rhea" id="RHEA:46608"/>
        <dbReference type="Rhea" id="RHEA-COMP:11060"/>
        <dbReference type="Rhea" id="RHEA-COMP:11605"/>
        <dbReference type="ChEBI" id="CHEBI:15378"/>
        <dbReference type="ChEBI" id="CHEBI:30013"/>
        <dbReference type="ChEBI" id="CHEBI:30616"/>
        <dbReference type="ChEBI" id="CHEBI:61977"/>
        <dbReference type="ChEBI" id="CHEBI:456216"/>
        <dbReference type="EC" id="2.7.11.1"/>
    </reaction>
</comment>
<evidence type="ECO:0000256" key="12">
    <source>
        <dbReference type="ARBA" id="ARBA00022741"/>
    </source>
</evidence>
<organism evidence="24 25">
    <name type="scientific">Panicum virgatum</name>
    <name type="common">Blackwell switchgrass</name>
    <dbReference type="NCBI Taxonomy" id="38727"/>
    <lineage>
        <taxon>Eukaryota</taxon>
        <taxon>Viridiplantae</taxon>
        <taxon>Streptophyta</taxon>
        <taxon>Embryophyta</taxon>
        <taxon>Tracheophyta</taxon>
        <taxon>Spermatophyta</taxon>
        <taxon>Magnoliopsida</taxon>
        <taxon>Liliopsida</taxon>
        <taxon>Poales</taxon>
        <taxon>Poaceae</taxon>
        <taxon>PACMAD clade</taxon>
        <taxon>Panicoideae</taxon>
        <taxon>Panicodae</taxon>
        <taxon>Paniceae</taxon>
        <taxon>Panicinae</taxon>
        <taxon>Panicum</taxon>
        <taxon>Panicum sect. Hiantes</taxon>
    </lineage>
</organism>
<dbReference type="SMART" id="SM00369">
    <property type="entry name" value="LRR_TYP"/>
    <property type="match status" value="12"/>
</dbReference>
<feature type="chain" id="PRO_5035920238" description="non-specific serine/threonine protein kinase" evidence="22">
    <location>
        <begin position="38"/>
        <end position="1137"/>
    </location>
</feature>
<evidence type="ECO:0000313" key="25">
    <source>
        <dbReference type="Proteomes" id="UP000823388"/>
    </source>
</evidence>
<keyword evidence="12 21" id="KW-0547">Nucleotide-binding</keyword>
<dbReference type="FunFam" id="3.80.10.10:FF:000095">
    <property type="entry name" value="LRR receptor-like serine/threonine-protein kinase GSO1"/>
    <property type="match status" value="1"/>
</dbReference>
<dbReference type="GO" id="GO:0099402">
    <property type="term" value="P:plant organ development"/>
    <property type="evidence" value="ECO:0007669"/>
    <property type="project" value="UniProtKB-ARBA"/>
</dbReference>
<keyword evidence="25" id="KW-1185">Reference proteome</keyword>
<dbReference type="InterPro" id="IPR011009">
    <property type="entry name" value="Kinase-like_dom_sf"/>
</dbReference>
<evidence type="ECO:0000313" key="24">
    <source>
        <dbReference type="EMBL" id="KAG2641318.1"/>
    </source>
</evidence>
<keyword evidence="4" id="KW-1003">Cell membrane</keyword>
<comment type="caution">
    <text evidence="24">The sequence shown here is derived from an EMBL/GenBank/DDBJ whole genome shotgun (WGS) entry which is preliminary data.</text>
</comment>
<dbReference type="Gene3D" id="1.10.510.10">
    <property type="entry name" value="Transferase(Phosphotransferase) domain 1"/>
    <property type="match status" value="1"/>
</dbReference>
<dbReference type="PANTHER" id="PTHR48053">
    <property type="entry name" value="LEUCINE RICH REPEAT FAMILY PROTEIN, EXPRESSED"/>
    <property type="match status" value="1"/>
</dbReference>
<dbReference type="InterPro" id="IPR008266">
    <property type="entry name" value="Tyr_kinase_AS"/>
</dbReference>
<dbReference type="SUPFAM" id="SSF52058">
    <property type="entry name" value="L domain-like"/>
    <property type="match status" value="2"/>
</dbReference>
<dbReference type="InterPro" id="IPR032675">
    <property type="entry name" value="LRR_dom_sf"/>
</dbReference>
<dbReference type="GO" id="GO:0005524">
    <property type="term" value="F:ATP binding"/>
    <property type="evidence" value="ECO:0007669"/>
    <property type="project" value="UniProtKB-UniRule"/>
</dbReference>
<dbReference type="FunFam" id="1.10.510.10:FF:000479">
    <property type="entry name" value="Leucine-rich repeat receptor-like protein kinase"/>
    <property type="match status" value="1"/>
</dbReference>
<dbReference type="Pfam" id="PF23598">
    <property type="entry name" value="LRR_14"/>
    <property type="match status" value="1"/>
</dbReference>
<keyword evidence="14 21" id="KW-0067">ATP-binding</keyword>
<evidence type="ECO:0000256" key="22">
    <source>
        <dbReference type="SAM" id="SignalP"/>
    </source>
</evidence>